<protein>
    <submittedName>
        <fullName evidence="2">Uncharacterized protein</fullName>
    </submittedName>
</protein>
<feature type="compositionally biased region" description="Basic and acidic residues" evidence="1">
    <location>
        <begin position="75"/>
        <end position="87"/>
    </location>
</feature>
<comment type="caution">
    <text evidence="2">The sequence shown here is derived from an EMBL/GenBank/DDBJ whole genome shotgun (WGS) entry which is preliminary data.</text>
</comment>
<proteinExistence type="predicted"/>
<gene>
    <name evidence="2" type="ORF">NP493_188g02041</name>
</gene>
<feature type="region of interest" description="Disordered" evidence="1">
    <location>
        <begin position="66"/>
        <end position="87"/>
    </location>
</feature>
<evidence type="ECO:0000313" key="2">
    <source>
        <dbReference type="EMBL" id="KAK2186807.1"/>
    </source>
</evidence>
<dbReference type="AlphaFoldDB" id="A0AAD9P299"/>
<name>A0AAD9P299_RIDPI</name>
<evidence type="ECO:0000256" key="1">
    <source>
        <dbReference type="SAM" id="MobiDB-lite"/>
    </source>
</evidence>
<keyword evidence="3" id="KW-1185">Reference proteome</keyword>
<dbReference type="Gene3D" id="3.90.550.10">
    <property type="entry name" value="Spore Coat Polysaccharide Biosynthesis Protein SpsA, Chain A"/>
    <property type="match status" value="1"/>
</dbReference>
<accession>A0AAD9P299</accession>
<dbReference type="EMBL" id="JAODUO010000188">
    <property type="protein sequence ID" value="KAK2186807.1"/>
    <property type="molecule type" value="Genomic_DNA"/>
</dbReference>
<evidence type="ECO:0000313" key="3">
    <source>
        <dbReference type="Proteomes" id="UP001209878"/>
    </source>
</evidence>
<dbReference type="Proteomes" id="UP001209878">
    <property type="component" value="Unassembled WGS sequence"/>
</dbReference>
<dbReference type="InterPro" id="IPR029044">
    <property type="entry name" value="Nucleotide-diphossugar_trans"/>
</dbReference>
<sequence>MELNLANQALRLKPEFTLAAHHKDVREMDTDTLTDGRLQWQYFDEKAYIDKTRLQPGQDAYARHKFNQAASDRLNSNRDIPDTRHHL</sequence>
<organism evidence="2 3">
    <name type="scientific">Ridgeia piscesae</name>
    <name type="common">Tubeworm</name>
    <dbReference type="NCBI Taxonomy" id="27915"/>
    <lineage>
        <taxon>Eukaryota</taxon>
        <taxon>Metazoa</taxon>
        <taxon>Spiralia</taxon>
        <taxon>Lophotrochozoa</taxon>
        <taxon>Annelida</taxon>
        <taxon>Polychaeta</taxon>
        <taxon>Sedentaria</taxon>
        <taxon>Canalipalpata</taxon>
        <taxon>Sabellida</taxon>
        <taxon>Siboglinidae</taxon>
        <taxon>Ridgeia</taxon>
    </lineage>
</organism>
<reference evidence="2" key="1">
    <citation type="journal article" date="2023" name="Mol. Biol. Evol.">
        <title>Third-Generation Sequencing Reveals the Adaptive Role of the Epigenome in Three Deep-Sea Polychaetes.</title>
        <authorList>
            <person name="Perez M."/>
            <person name="Aroh O."/>
            <person name="Sun Y."/>
            <person name="Lan Y."/>
            <person name="Juniper S.K."/>
            <person name="Young C.R."/>
            <person name="Angers B."/>
            <person name="Qian P.Y."/>
        </authorList>
    </citation>
    <scope>NUCLEOTIDE SEQUENCE</scope>
    <source>
        <strain evidence="2">R07B-5</strain>
    </source>
</reference>